<feature type="compositionally biased region" description="Gly residues" evidence="1">
    <location>
        <begin position="131"/>
        <end position="140"/>
    </location>
</feature>
<feature type="non-terminal residue" evidence="2">
    <location>
        <position position="1"/>
    </location>
</feature>
<evidence type="ECO:0000256" key="1">
    <source>
        <dbReference type="SAM" id="MobiDB-lite"/>
    </source>
</evidence>
<sequence>ASRSGESGARSRVCDRAWLVSVASGVRPLRRGRRLVFIGLPVRIEAGGSLRRRASRRTGYGRGRASSADVADGVFELGGSRARSALGRPSGLLLLLRAACGGRDRPEALTVFPVLAAASLGLPPPPQSPARGGGRSGGAQGNVCPPAAAPPRSGPRREHVSGRAADGQRQQRRGRERGDSPVRQRWSGQQQHGRSAEAARESAGDEMPEPAQFICVETPAMPARPAKTYPGSVTLINGCDYYADWIERSLVNFESVVVVGVHDGEGVCRSRNVFIFIRGRSNGSHRKNAGLKSGALAYSSAGYNIGHFDA</sequence>
<feature type="region of interest" description="Disordered" evidence="1">
    <location>
        <begin position="122"/>
        <end position="208"/>
    </location>
</feature>
<name>A0A8H8A1U8_9FUNG</name>
<comment type="caution">
    <text evidence="2">The sequence shown here is derived from an EMBL/GenBank/DDBJ whole genome shotgun (WGS) entry which is preliminary data.</text>
</comment>
<dbReference type="Proteomes" id="UP000673691">
    <property type="component" value="Unassembled WGS sequence"/>
</dbReference>
<organism evidence="2 3">
    <name type="scientific">Olpidium bornovanus</name>
    <dbReference type="NCBI Taxonomy" id="278681"/>
    <lineage>
        <taxon>Eukaryota</taxon>
        <taxon>Fungi</taxon>
        <taxon>Fungi incertae sedis</taxon>
        <taxon>Olpidiomycota</taxon>
        <taxon>Olpidiomycotina</taxon>
        <taxon>Olpidiomycetes</taxon>
        <taxon>Olpidiales</taxon>
        <taxon>Olpidiaceae</taxon>
        <taxon>Olpidium</taxon>
    </lineage>
</organism>
<protein>
    <submittedName>
        <fullName evidence="2">Uncharacterized protein</fullName>
    </submittedName>
</protein>
<accession>A0A8H8A1U8</accession>
<reference evidence="2 3" key="1">
    <citation type="journal article" name="Sci. Rep.">
        <title>Genome-scale phylogenetic analyses confirm Olpidium as the closest living zoosporic fungus to the non-flagellated, terrestrial fungi.</title>
        <authorList>
            <person name="Chang Y."/>
            <person name="Rochon D."/>
            <person name="Sekimoto S."/>
            <person name="Wang Y."/>
            <person name="Chovatia M."/>
            <person name="Sandor L."/>
            <person name="Salamov A."/>
            <person name="Grigoriev I.V."/>
            <person name="Stajich J.E."/>
            <person name="Spatafora J.W."/>
        </authorList>
    </citation>
    <scope>NUCLEOTIDE SEQUENCE [LARGE SCALE GENOMIC DNA]</scope>
    <source>
        <strain evidence="2">S191</strain>
    </source>
</reference>
<dbReference type="AlphaFoldDB" id="A0A8H8A1U8"/>
<keyword evidence="3" id="KW-1185">Reference proteome</keyword>
<gene>
    <name evidence="2" type="ORF">BJ554DRAFT_7785</name>
</gene>
<evidence type="ECO:0000313" key="2">
    <source>
        <dbReference type="EMBL" id="KAG5463410.1"/>
    </source>
</evidence>
<proteinExistence type="predicted"/>
<dbReference type="EMBL" id="JAEFCI010000641">
    <property type="protein sequence ID" value="KAG5463410.1"/>
    <property type="molecule type" value="Genomic_DNA"/>
</dbReference>
<dbReference type="OrthoDB" id="2269081at2759"/>
<evidence type="ECO:0000313" key="3">
    <source>
        <dbReference type="Proteomes" id="UP000673691"/>
    </source>
</evidence>
<feature type="compositionally biased region" description="Basic and acidic residues" evidence="1">
    <location>
        <begin position="194"/>
        <end position="203"/>
    </location>
</feature>